<organism evidence="1 2">
    <name type="scientific">Agaribacter marinus</name>
    <dbReference type="NCBI Taxonomy" id="1431249"/>
    <lineage>
        <taxon>Bacteria</taxon>
        <taxon>Pseudomonadati</taxon>
        <taxon>Pseudomonadota</taxon>
        <taxon>Gammaproteobacteria</taxon>
        <taxon>Alteromonadales</taxon>
        <taxon>Alteromonadaceae</taxon>
        <taxon>Agaribacter</taxon>
    </lineage>
</organism>
<sequence>MDTSETYDIETPYPYIEESLNLDADTFETMWQLLSCIFDYWELAMPTSGAKSQLLVFMQNRMKINLNYYAEYKNAACVIHELNQKFGKHNGTIHLLTSPEAAIKPANTRLARARQMVSNEFITLALSIGGFKSFGAKNALGYINGGNVEGKAPYRIFSDHTDEDSKKDI</sequence>
<comment type="caution">
    <text evidence="1">The sequence shown here is derived from an EMBL/GenBank/DDBJ whole genome shotgun (WGS) entry which is preliminary data.</text>
</comment>
<dbReference type="AlphaFoldDB" id="A0AA37SZY6"/>
<dbReference type="RefSeq" id="WP_284217430.1">
    <property type="nucleotide sequence ID" value="NZ_BSOT01000005.1"/>
</dbReference>
<reference evidence="1" key="1">
    <citation type="journal article" date="2014" name="Int. J. Syst. Evol. Microbiol.">
        <title>Complete genome sequence of Corynebacterium casei LMG S-19264T (=DSM 44701T), isolated from a smear-ripened cheese.</title>
        <authorList>
            <consortium name="US DOE Joint Genome Institute (JGI-PGF)"/>
            <person name="Walter F."/>
            <person name="Albersmeier A."/>
            <person name="Kalinowski J."/>
            <person name="Ruckert C."/>
        </authorList>
    </citation>
    <scope>NUCLEOTIDE SEQUENCE</scope>
    <source>
        <strain evidence="1">NBRC 110023</strain>
    </source>
</reference>
<dbReference type="Proteomes" id="UP001156601">
    <property type="component" value="Unassembled WGS sequence"/>
</dbReference>
<gene>
    <name evidence="1" type="ORF">GCM10007852_20380</name>
</gene>
<keyword evidence="2" id="KW-1185">Reference proteome</keyword>
<reference evidence="1" key="2">
    <citation type="submission" date="2023-01" db="EMBL/GenBank/DDBJ databases">
        <title>Draft genome sequence of Agaribacter marinus strain NBRC 110023.</title>
        <authorList>
            <person name="Sun Q."/>
            <person name="Mori K."/>
        </authorList>
    </citation>
    <scope>NUCLEOTIDE SEQUENCE</scope>
    <source>
        <strain evidence="1">NBRC 110023</strain>
    </source>
</reference>
<evidence type="ECO:0000313" key="2">
    <source>
        <dbReference type="Proteomes" id="UP001156601"/>
    </source>
</evidence>
<evidence type="ECO:0000313" key="1">
    <source>
        <dbReference type="EMBL" id="GLR71130.1"/>
    </source>
</evidence>
<name>A0AA37SZY6_9ALTE</name>
<accession>A0AA37SZY6</accession>
<protein>
    <submittedName>
        <fullName evidence="1">Uncharacterized protein</fullName>
    </submittedName>
</protein>
<proteinExistence type="predicted"/>
<dbReference type="EMBL" id="BSOT01000005">
    <property type="protein sequence ID" value="GLR71130.1"/>
    <property type="molecule type" value="Genomic_DNA"/>
</dbReference>